<dbReference type="InterPro" id="IPR036116">
    <property type="entry name" value="FN3_sf"/>
</dbReference>
<proteinExistence type="predicted"/>
<feature type="repeat" description="ANK" evidence="3">
    <location>
        <begin position="229"/>
        <end position="262"/>
    </location>
</feature>
<evidence type="ECO:0000256" key="3">
    <source>
        <dbReference type="PROSITE-ProRule" id="PRU00023"/>
    </source>
</evidence>
<dbReference type="PROSITE" id="PS50088">
    <property type="entry name" value="ANK_REPEAT"/>
    <property type="match status" value="3"/>
</dbReference>
<sequence length="299" mass="34091">MATTQDKPITLSNTLNNISLSWENTWTLDLRVLVTLNIKINKRCPFFAYFRGSKTHCQVKNLAPCTCYNFRIKWFGRELESDWLHFRSATETLQYFVMHVTRAIKFSKTSVIRKIITNRPILLETVNKEDKTPLIQAIEQDDLQLVTFLLNIGANVNNPTLITKRTPLMVALFLPNMGICKLLLSKGASVSSVDCNLLTGLHYAVDSNIADYVELCLQHKFNINAVDNKGWTPLLRAVVLDCSDDILSILIRNGADISLKDKGGFDFEAHLKMNNRDFYRESKEIVDDTVTKLSLERSK</sequence>
<evidence type="ECO:0000256" key="1">
    <source>
        <dbReference type="ARBA" id="ARBA00022737"/>
    </source>
</evidence>
<dbReference type="InterPro" id="IPR050745">
    <property type="entry name" value="Multifunctional_regulatory"/>
</dbReference>
<dbReference type="SUPFAM" id="SSF48403">
    <property type="entry name" value="Ankyrin repeat"/>
    <property type="match status" value="1"/>
</dbReference>
<dbReference type="SMART" id="SM00248">
    <property type="entry name" value="ANK"/>
    <property type="match status" value="4"/>
</dbReference>
<evidence type="ECO:0000256" key="2">
    <source>
        <dbReference type="ARBA" id="ARBA00023043"/>
    </source>
</evidence>
<reference evidence="4 5" key="1">
    <citation type="journal article" date="2018" name="Elife">
        <title>Firefly genomes illuminate parallel origins of bioluminescence in beetles.</title>
        <authorList>
            <person name="Fallon T.R."/>
            <person name="Lower S.E."/>
            <person name="Chang C.H."/>
            <person name="Bessho-Uehara M."/>
            <person name="Martin G.J."/>
            <person name="Bewick A.J."/>
            <person name="Behringer M."/>
            <person name="Debat H.J."/>
            <person name="Wong I."/>
            <person name="Day J.C."/>
            <person name="Suvorov A."/>
            <person name="Silva C.J."/>
            <person name="Stanger-Hall K.F."/>
            <person name="Hall D.W."/>
            <person name="Schmitz R.J."/>
            <person name="Nelson D.R."/>
            <person name="Lewis S.M."/>
            <person name="Shigenobu S."/>
            <person name="Bybee S.M."/>
            <person name="Larracuente A.M."/>
            <person name="Oba Y."/>
            <person name="Weng J.K."/>
        </authorList>
    </citation>
    <scope>NUCLEOTIDE SEQUENCE [LARGE SCALE GENOMIC DNA]</scope>
    <source>
        <strain evidence="4">1611_PpyrPB1</strain>
        <tissue evidence="4">Whole body</tissue>
    </source>
</reference>
<keyword evidence="2 3" id="KW-0040">ANK repeat</keyword>
<dbReference type="PANTHER" id="PTHR24189:SF50">
    <property type="entry name" value="ANKYRIN REPEAT AND SOCS BOX PROTEIN 2"/>
    <property type="match status" value="1"/>
</dbReference>
<organism evidence="4 5">
    <name type="scientific">Photinus pyralis</name>
    <name type="common">Common eastern firefly</name>
    <name type="synonym">Lampyris pyralis</name>
    <dbReference type="NCBI Taxonomy" id="7054"/>
    <lineage>
        <taxon>Eukaryota</taxon>
        <taxon>Metazoa</taxon>
        <taxon>Ecdysozoa</taxon>
        <taxon>Arthropoda</taxon>
        <taxon>Hexapoda</taxon>
        <taxon>Insecta</taxon>
        <taxon>Pterygota</taxon>
        <taxon>Neoptera</taxon>
        <taxon>Endopterygota</taxon>
        <taxon>Coleoptera</taxon>
        <taxon>Polyphaga</taxon>
        <taxon>Elateriformia</taxon>
        <taxon>Elateroidea</taxon>
        <taxon>Lampyridae</taxon>
        <taxon>Lampyrinae</taxon>
        <taxon>Photinus</taxon>
    </lineage>
</organism>
<evidence type="ECO:0000313" key="5">
    <source>
        <dbReference type="Proteomes" id="UP000327044"/>
    </source>
</evidence>
<dbReference type="SUPFAM" id="SSF49265">
    <property type="entry name" value="Fibronectin type III"/>
    <property type="match status" value="1"/>
</dbReference>
<comment type="caution">
    <text evidence="4">The sequence shown here is derived from an EMBL/GenBank/DDBJ whole genome shotgun (WGS) entry which is preliminary data.</text>
</comment>
<dbReference type="InterPro" id="IPR002110">
    <property type="entry name" value="Ankyrin_rpt"/>
</dbReference>
<gene>
    <name evidence="4" type="ORF">PPYR_11647</name>
</gene>
<feature type="repeat" description="ANK" evidence="3">
    <location>
        <begin position="163"/>
        <end position="195"/>
    </location>
</feature>
<evidence type="ECO:0000313" key="4">
    <source>
        <dbReference type="EMBL" id="KAB0794808.1"/>
    </source>
</evidence>
<accession>A0A5N4AC32</accession>
<dbReference type="InterPro" id="IPR036770">
    <property type="entry name" value="Ankyrin_rpt-contain_sf"/>
</dbReference>
<dbReference type="Gene3D" id="1.25.40.20">
    <property type="entry name" value="Ankyrin repeat-containing domain"/>
    <property type="match status" value="1"/>
</dbReference>
<name>A0A5N4AC32_PHOPY</name>
<keyword evidence="5" id="KW-1185">Reference proteome</keyword>
<dbReference type="EMBL" id="VVIM01000008">
    <property type="protein sequence ID" value="KAB0794808.1"/>
    <property type="molecule type" value="Genomic_DNA"/>
</dbReference>
<dbReference type="PANTHER" id="PTHR24189">
    <property type="entry name" value="MYOTROPHIN"/>
    <property type="match status" value="1"/>
</dbReference>
<dbReference type="PROSITE" id="PS50297">
    <property type="entry name" value="ANK_REP_REGION"/>
    <property type="match status" value="2"/>
</dbReference>
<dbReference type="Pfam" id="PF12796">
    <property type="entry name" value="Ank_2"/>
    <property type="match status" value="1"/>
</dbReference>
<dbReference type="Proteomes" id="UP000327044">
    <property type="component" value="Unassembled WGS sequence"/>
</dbReference>
<protein>
    <submittedName>
        <fullName evidence="4">Uncharacterized protein</fullName>
    </submittedName>
</protein>
<keyword evidence="1" id="KW-0677">Repeat</keyword>
<dbReference type="FunCoup" id="A0A5N4AC32">
    <property type="interactions" value="21"/>
</dbReference>
<dbReference type="AlphaFoldDB" id="A0A5N4AC32"/>
<feature type="repeat" description="ANK" evidence="3">
    <location>
        <begin position="129"/>
        <end position="161"/>
    </location>
</feature>
<dbReference type="Pfam" id="PF00023">
    <property type="entry name" value="Ank"/>
    <property type="match status" value="1"/>
</dbReference>
<dbReference type="InParanoid" id="A0A5N4AC32"/>